<gene>
    <name evidence="3" type="ORF">GA0074694_4710</name>
</gene>
<dbReference type="InterPro" id="IPR009057">
    <property type="entry name" value="Homeodomain-like_sf"/>
</dbReference>
<evidence type="ECO:0000313" key="4">
    <source>
        <dbReference type="Proteomes" id="UP000198906"/>
    </source>
</evidence>
<evidence type="ECO:0000313" key="3">
    <source>
        <dbReference type="EMBL" id="SCL27103.1"/>
    </source>
</evidence>
<dbReference type="InterPro" id="IPR036388">
    <property type="entry name" value="WH-like_DNA-bd_sf"/>
</dbReference>
<dbReference type="RefSeq" id="WP_218105780.1">
    <property type="nucleotide sequence ID" value="NZ_FMHU01000002.1"/>
</dbReference>
<dbReference type="InterPro" id="IPR038717">
    <property type="entry name" value="Tc1-like_DDE_dom"/>
</dbReference>
<reference evidence="4" key="1">
    <citation type="submission" date="2016-06" db="EMBL/GenBank/DDBJ databases">
        <authorList>
            <person name="Varghese N."/>
        </authorList>
    </citation>
    <scope>NUCLEOTIDE SEQUENCE [LARGE SCALE GENOMIC DNA]</scope>
    <source>
        <strain evidence="4">DSM 46123</strain>
    </source>
</reference>
<name>A0A1C6SCN1_9ACTN</name>
<organism evidence="3 4">
    <name type="scientific">Micromonospora inyonensis</name>
    <dbReference type="NCBI Taxonomy" id="47866"/>
    <lineage>
        <taxon>Bacteria</taxon>
        <taxon>Bacillati</taxon>
        <taxon>Actinomycetota</taxon>
        <taxon>Actinomycetes</taxon>
        <taxon>Micromonosporales</taxon>
        <taxon>Micromonosporaceae</taxon>
        <taxon>Micromonospora</taxon>
    </lineage>
</organism>
<accession>A0A1C6SCN1</accession>
<dbReference type="InterPro" id="IPR047655">
    <property type="entry name" value="Transpos_IS630-like"/>
</dbReference>
<dbReference type="Pfam" id="PF13565">
    <property type="entry name" value="HTH_32"/>
    <property type="match status" value="1"/>
</dbReference>
<evidence type="ECO:0000256" key="1">
    <source>
        <dbReference type="SAM" id="MobiDB-lite"/>
    </source>
</evidence>
<keyword evidence="4" id="KW-1185">Reference proteome</keyword>
<dbReference type="Gene3D" id="1.10.10.10">
    <property type="entry name" value="Winged helix-like DNA-binding domain superfamily/Winged helix DNA-binding domain"/>
    <property type="match status" value="1"/>
</dbReference>
<dbReference type="Pfam" id="PF13358">
    <property type="entry name" value="DDE_3"/>
    <property type="match status" value="1"/>
</dbReference>
<dbReference type="SUPFAM" id="SSF46689">
    <property type="entry name" value="Homeodomain-like"/>
    <property type="match status" value="1"/>
</dbReference>
<feature type="region of interest" description="Disordered" evidence="1">
    <location>
        <begin position="377"/>
        <end position="398"/>
    </location>
</feature>
<dbReference type="AlphaFoldDB" id="A0A1C6SCN1"/>
<evidence type="ECO:0000259" key="2">
    <source>
        <dbReference type="Pfam" id="PF13358"/>
    </source>
</evidence>
<sequence length="398" mass="44743">MPAPHARPITLTAAERRGLTALAYSHTAAYQQVVRARIVCDAARGHSNAAIARRHDLTVDTVRRWRGRFADEGLAGLTDRPRPGRPPRFTPVQVAEVKALACQLPAETGTPLSKWTCPDLAAEAVDRGIVAAISASTIRRILARDTLKPWQHQSWIFIRDPQFAVKAARVLGLYARTFDGVPLGDDEYVISSDEKTSIQARCRCHPTLAPGVARMMRVNHEYQRKGALTYLAAYDVHQARVFSHRNAKTGILPFMTLVEQVMTKEPYASAKRVFWVVDNGSSHRGQAAADRLSRRFPNAVMVHTPIHASWVNQVEIYFSIIQRKVLTPNDFTSLDQVEDRLTAFEQRYNATARPFRWRFTPADLEDLMARIERHEQKEHNLQQPTGCDHQPAAHALAA</sequence>
<protein>
    <submittedName>
        <fullName evidence="3">Transposase</fullName>
    </submittedName>
</protein>
<dbReference type="Proteomes" id="UP000198906">
    <property type="component" value="Unassembled WGS sequence"/>
</dbReference>
<dbReference type="STRING" id="47866.GA0074694_4710"/>
<dbReference type="NCBIfam" id="NF033545">
    <property type="entry name" value="transpos_IS630"/>
    <property type="match status" value="1"/>
</dbReference>
<proteinExistence type="predicted"/>
<feature type="domain" description="Tc1-like transposase DDE" evidence="2">
    <location>
        <begin position="216"/>
        <end position="337"/>
    </location>
</feature>
<dbReference type="EMBL" id="FMHU01000002">
    <property type="protein sequence ID" value="SCL27103.1"/>
    <property type="molecule type" value="Genomic_DNA"/>
</dbReference>